<dbReference type="Proteomes" id="UP000199399">
    <property type="component" value="Unassembled WGS sequence"/>
</dbReference>
<feature type="chain" id="PRO_5011478144" evidence="1">
    <location>
        <begin position="20"/>
        <end position="130"/>
    </location>
</feature>
<proteinExistence type="predicted"/>
<accession>A0A1G7YV31</accession>
<evidence type="ECO:0000313" key="2">
    <source>
        <dbReference type="EMBL" id="SDH00126.1"/>
    </source>
</evidence>
<evidence type="ECO:0000313" key="3">
    <source>
        <dbReference type="Proteomes" id="UP000199399"/>
    </source>
</evidence>
<dbReference type="STRING" id="218672.SAMN04489759_11712"/>
<dbReference type="OrthoDB" id="7854171at2"/>
<reference evidence="3" key="1">
    <citation type="submission" date="2016-10" db="EMBL/GenBank/DDBJ databases">
        <authorList>
            <person name="Varghese N."/>
            <person name="Submissions S."/>
        </authorList>
    </citation>
    <scope>NUCLEOTIDE SEQUENCE [LARGE SCALE GENOMIC DNA]</scope>
    <source>
        <strain evidence="3">DSM 16477</strain>
    </source>
</reference>
<evidence type="ECO:0000256" key="1">
    <source>
        <dbReference type="SAM" id="SignalP"/>
    </source>
</evidence>
<organism evidence="2 3">
    <name type="scientific">Sulfitobacter delicatus</name>
    <dbReference type="NCBI Taxonomy" id="218672"/>
    <lineage>
        <taxon>Bacteria</taxon>
        <taxon>Pseudomonadati</taxon>
        <taxon>Pseudomonadota</taxon>
        <taxon>Alphaproteobacteria</taxon>
        <taxon>Rhodobacterales</taxon>
        <taxon>Roseobacteraceae</taxon>
        <taxon>Sulfitobacter</taxon>
    </lineage>
</organism>
<name>A0A1G7YV31_9RHOB</name>
<dbReference type="AlphaFoldDB" id="A0A1G7YV31"/>
<feature type="signal peptide" evidence="1">
    <location>
        <begin position="1"/>
        <end position="19"/>
    </location>
</feature>
<protein>
    <submittedName>
        <fullName evidence="2">Uncharacterized protein</fullName>
    </submittedName>
</protein>
<sequence>MIKTSLIAVLVLSPIPVAAQFVPTLDPEPRVCPDRPPRPDWMENAHVRDAHKNILVQQMYRAQGLNAVVETGDCSCETRFPSWSAVSDYYFENYAGLDRHEILERTSDYSGTANELRPTARAICEEQGNW</sequence>
<keyword evidence="3" id="KW-1185">Reference proteome</keyword>
<keyword evidence="1" id="KW-0732">Signal</keyword>
<dbReference type="EMBL" id="FNBP01000017">
    <property type="protein sequence ID" value="SDH00126.1"/>
    <property type="molecule type" value="Genomic_DNA"/>
</dbReference>
<gene>
    <name evidence="2" type="ORF">SAMN04489759_11712</name>
</gene>